<sequence length="717" mass="82338">MGFDFDGCIREVPGISIDCFANNDELNKFKDCSTFFLSHCHSDHMTGLFDGFLSNFQSNDKLKLFCTVESEIILRNMASIDGIDATAVLDRTVTKMAFDREYDLDIDGFQVKVTAIRAKHCAGSCMFLFKTEYSNVLYTGDFRYYPKQLKCISALRDFHINKIPLDTIYLDTTFLLGTLKSYPTKKRAFRFIKNEIRQFRLKNPNGIVHIKRPANLGSELMIKMLARAFETKIHVEDKLCELYKDIANVRPFLTSDPSETFIHLLPMDENCKRSHECEIRPTALWFAYYQKTTKQWKRIDEKGRLRIAHSMHATANELRAFIEFFKPRRAVALAYPDGGSIEEVQEKEEDLQQFACYIIAALKLAKMSFSGFIKEIPGLSVDSFQKENFKKSSTFFLTHCHTDHTTGLINGFLNHIYANSNLILYCSSESATILKNMYPAHTNLLDNIICTLPFNKNWFISINGMSVGVTAIRANHCAGSCMFLFRTNESTVLYTGDFRFHRFELEEIKALHYNGRPIELDNVYLDTTFLKQKTYKFPTRKRAIHLLLREIDDFLDFTAGQGIVHISRPANIGSEIIIRSLAREFNCLVHVDDECYNLYRGVEPVFSCVTNNPNNTFIHMCKPGKPGTNHFCNCPAALKIRLSAQWYAIQENTDWVQWEGDRAVNIAHSMHSSREELEAFLDYFKPGCAVALVIPDGYSREQIQKELICLMGTEGCF</sequence>
<dbReference type="Pfam" id="PF07522">
    <property type="entry name" value="DRMBL"/>
    <property type="match status" value="1"/>
</dbReference>
<dbReference type="InterPro" id="IPR011084">
    <property type="entry name" value="DRMBL"/>
</dbReference>
<evidence type="ECO:0000256" key="6">
    <source>
        <dbReference type="ARBA" id="ARBA00022801"/>
    </source>
</evidence>
<dbReference type="Pfam" id="PF23023">
    <property type="entry name" value="Anti-Pycsar_Apyc1"/>
    <property type="match status" value="1"/>
</dbReference>
<dbReference type="GO" id="GO:0006310">
    <property type="term" value="P:DNA recombination"/>
    <property type="evidence" value="ECO:0007669"/>
    <property type="project" value="UniProtKB-KW"/>
</dbReference>
<evidence type="ECO:0000259" key="13">
    <source>
        <dbReference type="Pfam" id="PF07522"/>
    </source>
</evidence>
<evidence type="ECO:0000313" key="15">
    <source>
        <dbReference type="Proteomes" id="UP000494165"/>
    </source>
</evidence>
<evidence type="ECO:0000256" key="2">
    <source>
        <dbReference type="ARBA" id="ARBA00010304"/>
    </source>
</evidence>
<keyword evidence="9" id="KW-0234">DNA repair</keyword>
<dbReference type="GO" id="GO:0000723">
    <property type="term" value="P:telomere maintenance"/>
    <property type="evidence" value="ECO:0007669"/>
    <property type="project" value="TreeGrafter"/>
</dbReference>
<evidence type="ECO:0000256" key="1">
    <source>
        <dbReference type="ARBA" id="ARBA00004123"/>
    </source>
</evidence>
<dbReference type="AlphaFoldDB" id="A0A8S1DSW5"/>
<dbReference type="PANTHER" id="PTHR23240">
    <property type="entry name" value="DNA CROSS-LINK REPAIR PROTEIN PSO2/SNM1-RELATED"/>
    <property type="match status" value="1"/>
</dbReference>
<dbReference type="GO" id="GO:0031123">
    <property type="term" value="P:RNA 3'-end processing"/>
    <property type="evidence" value="ECO:0007669"/>
    <property type="project" value="UniProtKB-ARBA"/>
</dbReference>
<keyword evidence="6" id="KW-0378">Hydrolase</keyword>
<comment type="similarity">
    <text evidence="2">Belongs to the DNA repair metallo-beta-lactamase (DRMBL) family.</text>
</comment>
<reference evidence="14 15" key="1">
    <citation type="submission" date="2020-04" db="EMBL/GenBank/DDBJ databases">
        <authorList>
            <person name="Alioto T."/>
            <person name="Alioto T."/>
            <person name="Gomez Garrido J."/>
        </authorList>
    </citation>
    <scope>NUCLEOTIDE SEQUENCE [LARGE SCALE GENOMIC DNA]</scope>
</reference>
<keyword evidence="8" id="KW-0233">DNA recombination</keyword>
<comment type="caution">
    <text evidence="14">The sequence shown here is derived from an EMBL/GenBank/DDBJ whole genome shotgun (WGS) entry which is preliminary data.</text>
</comment>
<organism evidence="14 15">
    <name type="scientific">Cloeon dipterum</name>
    <dbReference type="NCBI Taxonomy" id="197152"/>
    <lineage>
        <taxon>Eukaryota</taxon>
        <taxon>Metazoa</taxon>
        <taxon>Ecdysozoa</taxon>
        <taxon>Arthropoda</taxon>
        <taxon>Hexapoda</taxon>
        <taxon>Insecta</taxon>
        <taxon>Pterygota</taxon>
        <taxon>Palaeoptera</taxon>
        <taxon>Ephemeroptera</taxon>
        <taxon>Pisciforma</taxon>
        <taxon>Baetidae</taxon>
        <taxon>Cloeon</taxon>
    </lineage>
</organism>
<dbReference type="GO" id="GO:0003684">
    <property type="term" value="F:damaged DNA binding"/>
    <property type="evidence" value="ECO:0007669"/>
    <property type="project" value="TreeGrafter"/>
</dbReference>
<dbReference type="GO" id="GO:0035312">
    <property type="term" value="F:5'-3' DNA exonuclease activity"/>
    <property type="evidence" value="ECO:0007669"/>
    <property type="project" value="TreeGrafter"/>
</dbReference>
<protein>
    <recommendedName>
        <fullName evidence="11">Protein artemis</fullName>
    </recommendedName>
    <alternativeName>
        <fullName evidence="12">DNA cross-link repair 1C protein</fullName>
    </alternativeName>
</protein>
<feature type="domain" description="DNA repair metallo-beta-lactamase" evidence="13">
    <location>
        <begin position="252"/>
        <end position="331"/>
    </location>
</feature>
<evidence type="ECO:0000256" key="8">
    <source>
        <dbReference type="ARBA" id="ARBA00023172"/>
    </source>
</evidence>
<dbReference type="GO" id="GO:0036297">
    <property type="term" value="P:interstrand cross-link repair"/>
    <property type="evidence" value="ECO:0007669"/>
    <property type="project" value="TreeGrafter"/>
</dbReference>
<evidence type="ECO:0000256" key="7">
    <source>
        <dbReference type="ARBA" id="ARBA00022839"/>
    </source>
</evidence>
<dbReference type="EMBL" id="CADEPI010000307">
    <property type="protein sequence ID" value="CAB3383388.1"/>
    <property type="molecule type" value="Genomic_DNA"/>
</dbReference>
<accession>A0A8S1DSW5</accession>
<evidence type="ECO:0000256" key="3">
    <source>
        <dbReference type="ARBA" id="ARBA00022722"/>
    </source>
</evidence>
<dbReference type="GO" id="GO:0004519">
    <property type="term" value="F:endonuclease activity"/>
    <property type="evidence" value="ECO:0007669"/>
    <property type="project" value="UniProtKB-KW"/>
</dbReference>
<dbReference type="OrthoDB" id="262529at2759"/>
<keyword evidence="7" id="KW-0269">Exonuclease</keyword>
<keyword evidence="4" id="KW-0255">Endonuclease</keyword>
<evidence type="ECO:0000256" key="4">
    <source>
        <dbReference type="ARBA" id="ARBA00022759"/>
    </source>
</evidence>
<proteinExistence type="inferred from homology"/>
<dbReference type="GO" id="GO:0006303">
    <property type="term" value="P:double-strand break repair via nonhomologous end joining"/>
    <property type="evidence" value="ECO:0007669"/>
    <property type="project" value="TreeGrafter"/>
</dbReference>
<keyword evidence="5" id="KW-0227">DNA damage</keyword>
<evidence type="ECO:0000313" key="14">
    <source>
        <dbReference type="EMBL" id="CAB3383388.1"/>
    </source>
</evidence>
<dbReference type="InterPro" id="IPR036866">
    <property type="entry name" value="RibonucZ/Hydroxyglut_hydro"/>
</dbReference>
<evidence type="ECO:0000256" key="5">
    <source>
        <dbReference type="ARBA" id="ARBA00022763"/>
    </source>
</evidence>
<evidence type="ECO:0000256" key="11">
    <source>
        <dbReference type="ARBA" id="ARBA00039759"/>
    </source>
</evidence>
<name>A0A8S1DSW5_9INSE</name>
<dbReference type="Gene3D" id="3.60.15.10">
    <property type="entry name" value="Ribonuclease Z/Hydroxyacylglutathione hydrolase-like"/>
    <property type="match status" value="2"/>
</dbReference>
<evidence type="ECO:0000256" key="12">
    <source>
        <dbReference type="ARBA" id="ARBA00042677"/>
    </source>
</evidence>
<keyword evidence="3" id="KW-0540">Nuclease</keyword>
<gene>
    <name evidence="14" type="ORF">CLODIP_2_CD10847</name>
</gene>
<dbReference type="PANTHER" id="PTHR23240:SF8">
    <property type="entry name" value="PROTEIN ARTEMIS"/>
    <property type="match status" value="1"/>
</dbReference>
<dbReference type="Gene3D" id="3.40.50.12650">
    <property type="match status" value="2"/>
</dbReference>
<comment type="subcellular location">
    <subcellularLocation>
        <location evidence="1">Nucleus</location>
    </subcellularLocation>
</comment>
<keyword evidence="15" id="KW-1185">Reference proteome</keyword>
<evidence type="ECO:0000256" key="9">
    <source>
        <dbReference type="ARBA" id="ARBA00023204"/>
    </source>
</evidence>
<dbReference type="SUPFAM" id="SSF56281">
    <property type="entry name" value="Metallo-hydrolase/oxidoreductase"/>
    <property type="match status" value="2"/>
</dbReference>
<dbReference type="GO" id="GO:0005634">
    <property type="term" value="C:nucleus"/>
    <property type="evidence" value="ECO:0007669"/>
    <property type="project" value="UniProtKB-SubCell"/>
</dbReference>
<keyword evidence="10" id="KW-0539">Nucleus</keyword>
<dbReference type="Proteomes" id="UP000494165">
    <property type="component" value="Unassembled WGS sequence"/>
</dbReference>
<evidence type="ECO:0000256" key="10">
    <source>
        <dbReference type="ARBA" id="ARBA00023242"/>
    </source>
</evidence>